<dbReference type="AlphaFoldDB" id="N1J6E9"/>
<dbReference type="eggNOG" id="KOG4650">
    <property type="taxonomic scope" value="Eukaryota"/>
</dbReference>
<name>N1J6E9_BLUG1</name>
<dbReference type="InParanoid" id="N1J6E9"/>
<feature type="transmembrane region" description="Helical" evidence="1">
    <location>
        <begin position="102"/>
        <end position="120"/>
    </location>
</feature>
<dbReference type="PANTHER" id="PTHR32251">
    <property type="entry name" value="3-OXO-5-ALPHA-STEROID 4-DEHYDROGENASE"/>
    <property type="match status" value="1"/>
</dbReference>
<sequence>MARKPMVVSLFVFAKGSKHAFCTACGYVDNKRVGVEVTRTPIVKVKPLEMELLAMQSLADCASFDKTIHPNLPQLYELPHQILQSLNSLTALKEIYQNSDPFVTALAFSLLLAPTFLIVSEFNKNYSQVDRLWSILPSIYNIHYVVYARISGLETERLNHLLAFSIAWSLRLTFNYYRKGGYNRGSEDYRWAIIQKRLGPSLFFLLNIFFISLAQSLLLLLLTTPAYIMLVSSQFMGKMSLTDYMFTHALVGLVIIEFVADQQQWDFQEAKKLYLNSAQKPDQYKPENLERGFVVTGLWSWSRHPNFAAEQAIWIIVYLWGCWTTRTLYNWTLVGAASYIALFQASTRLTELLSAQKYPEYALYRKDVGKFLPRLNQIVTKINGSRPPNTGKESKIK</sequence>
<dbReference type="Pfam" id="PF06966">
    <property type="entry name" value="DUF1295"/>
    <property type="match status" value="1"/>
</dbReference>
<dbReference type="Proteomes" id="UP000015441">
    <property type="component" value="Unassembled WGS sequence"/>
</dbReference>
<feature type="transmembrane region" description="Helical" evidence="1">
    <location>
        <begin position="198"/>
        <end position="221"/>
    </location>
</feature>
<protein>
    <submittedName>
        <fullName evidence="2">DUF1295 domain-containing protein</fullName>
    </submittedName>
</protein>
<keyword evidence="1" id="KW-0472">Membrane</keyword>
<evidence type="ECO:0000256" key="1">
    <source>
        <dbReference type="SAM" id="Phobius"/>
    </source>
</evidence>
<dbReference type="HOGENOM" id="CLU_043418_0_1_1"/>
<comment type="caution">
    <text evidence="2">The sequence shown here is derived from an EMBL/GenBank/DDBJ whole genome shotgun (WGS) entry which is preliminary data.</text>
</comment>
<organism evidence="2 3">
    <name type="scientific">Blumeria graminis f. sp. hordei (strain DH14)</name>
    <name type="common">Barley powdery mildew</name>
    <name type="synonym">Oidium monilioides f. sp. hordei</name>
    <dbReference type="NCBI Taxonomy" id="546991"/>
    <lineage>
        <taxon>Eukaryota</taxon>
        <taxon>Fungi</taxon>
        <taxon>Dikarya</taxon>
        <taxon>Ascomycota</taxon>
        <taxon>Pezizomycotina</taxon>
        <taxon>Leotiomycetes</taxon>
        <taxon>Erysiphales</taxon>
        <taxon>Erysiphaceae</taxon>
        <taxon>Blumeria</taxon>
        <taxon>Blumeria hordei</taxon>
    </lineage>
</organism>
<dbReference type="EMBL" id="CAUH01001544">
    <property type="protein sequence ID" value="CCU75650.1"/>
    <property type="molecule type" value="Genomic_DNA"/>
</dbReference>
<keyword evidence="3" id="KW-1185">Reference proteome</keyword>
<gene>
    <name evidence="2" type="ORF">BGHDH14_bgh04679</name>
</gene>
<evidence type="ECO:0000313" key="2">
    <source>
        <dbReference type="EMBL" id="CCU75650.1"/>
    </source>
</evidence>
<evidence type="ECO:0000313" key="3">
    <source>
        <dbReference type="Proteomes" id="UP000015441"/>
    </source>
</evidence>
<keyword evidence="1" id="KW-1133">Transmembrane helix</keyword>
<dbReference type="GO" id="GO:0016020">
    <property type="term" value="C:membrane"/>
    <property type="evidence" value="ECO:0007669"/>
    <property type="project" value="TreeGrafter"/>
</dbReference>
<feature type="transmembrane region" description="Helical" evidence="1">
    <location>
        <begin position="241"/>
        <end position="260"/>
    </location>
</feature>
<keyword evidence="1" id="KW-0812">Transmembrane</keyword>
<reference evidence="2 3" key="1">
    <citation type="journal article" date="2010" name="Science">
        <title>Genome expansion and gene loss in powdery mildew fungi reveal tradeoffs in extreme parasitism.</title>
        <authorList>
            <person name="Spanu P.D."/>
            <person name="Abbott J.C."/>
            <person name="Amselem J."/>
            <person name="Burgis T.A."/>
            <person name="Soanes D.M."/>
            <person name="Stueber K."/>
            <person name="Ver Loren van Themaat E."/>
            <person name="Brown J.K.M."/>
            <person name="Butcher S.A."/>
            <person name="Gurr S.J."/>
            <person name="Lebrun M.-H."/>
            <person name="Ridout C.J."/>
            <person name="Schulze-Lefert P."/>
            <person name="Talbot N.J."/>
            <person name="Ahmadinejad N."/>
            <person name="Ametz C."/>
            <person name="Barton G.R."/>
            <person name="Benjdia M."/>
            <person name="Bidzinski P."/>
            <person name="Bindschedler L.V."/>
            <person name="Both M."/>
            <person name="Brewer M.T."/>
            <person name="Cadle-Davidson L."/>
            <person name="Cadle-Davidson M.M."/>
            <person name="Collemare J."/>
            <person name="Cramer R."/>
            <person name="Frenkel O."/>
            <person name="Godfrey D."/>
            <person name="Harriman J."/>
            <person name="Hoede C."/>
            <person name="King B.C."/>
            <person name="Klages S."/>
            <person name="Kleemann J."/>
            <person name="Knoll D."/>
            <person name="Koti P.S."/>
            <person name="Kreplak J."/>
            <person name="Lopez-Ruiz F.J."/>
            <person name="Lu X."/>
            <person name="Maekawa T."/>
            <person name="Mahanil S."/>
            <person name="Micali C."/>
            <person name="Milgroom M.G."/>
            <person name="Montana G."/>
            <person name="Noir S."/>
            <person name="O'Connell R.J."/>
            <person name="Oberhaensli S."/>
            <person name="Parlange F."/>
            <person name="Pedersen C."/>
            <person name="Quesneville H."/>
            <person name="Reinhardt R."/>
            <person name="Rott M."/>
            <person name="Sacristan S."/>
            <person name="Schmidt S.M."/>
            <person name="Schoen M."/>
            <person name="Skamnioti P."/>
            <person name="Sommer H."/>
            <person name="Stephens A."/>
            <person name="Takahara H."/>
            <person name="Thordal-Christensen H."/>
            <person name="Vigouroux M."/>
            <person name="Wessling R."/>
            <person name="Wicker T."/>
            <person name="Panstruga R."/>
        </authorList>
    </citation>
    <scope>NUCLEOTIDE SEQUENCE [LARGE SCALE GENOMIC DNA]</scope>
    <source>
        <strain evidence="2">DH14</strain>
    </source>
</reference>
<dbReference type="OrthoDB" id="201504at2759"/>
<dbReference type="PANTHER" id="PTHR32251:SF23">
    <property type="entry name" value="3-OXO-5-ALPHA-STEROID 4-DEHYDROGENASE (DUF1295)"/>
    <property type="match status" value="1"/>
</dbReference>
<dbReference type="InterPro" id="IPR010721">
    <property type="entry name" value="UstE-like"/>
</dbReference>
<dbReference type="Gene3D" id="1.20.120.1630">
    <property type="match status" value="1"/>
</dbReference>
<proteinExistence type="predicted"/>
<accession>N1J6E9</accession>